<evidence type="ECO:0000313" key="2">
    <source>
        <dbReference type="Proteomes" id="UP001634394"/>
    </source>
</evidence>
<organism evidence="1 2">
    <name type="scientific">Sinanodonta woodiana</name>
    <name type="common">Chinese pond mussel</name>
    <name type="synonym">Anodonta woodiana</name>
    <dbReference type="NCBI Taxonomy" id="1069815"/>
    <lineage>
        <taxon>Eukaryota</taxon>
        <taxon>Metazoa</taxon>
        <taxon>Spiralia</taxon>
        <taxon>Lophotrochozoa</taxon>
        <taxon>Mollusca</taxon>
        <taxon>Bivalvia</taxon>
        <taxon>Autobranchia</taxon>
        <taxon>Heteroconchia</taxon>
        <taxon>Palaeoheterodonta</taxon>
        <taxon>Unionida</taxon>
        <taxon>Unionoidea</taxon>
        <taxon>Unionidae</taxon>
        <taxon>Unioninae</taxon>
        <taxon>Sinanodonta</taxon>
    </lineage>
</organism>
<accession>A0ABD3X1J0</accession>
<dbReference type="AlphaFoldDB" id="A0ABD3X1J0"/>
<keyword evidence="2" id="KW-1185">Reference proteome</keyword>
<dbReference type="EMBL" id="JBJQND010000004">
    <property type="protein sequence ID" value="KAL3880114.1"/>
    <property type="molecule type" value="Genomic_DNA"/>
</dbReference>
<dbReference type="Proteomes" id="UP001634394">
    <property type="component" value="Unassembled WGS sequence"/>
</dbReference>
<evidence type="ECO:0000313" key="1">
    <source>
        <dbReference type="EMBL" id="KAL3880114.1"/>
    </source>
</evidence>
<protein>
    <submittedName>
        <fullName evidence="1">Uncharacterized protein</fullName>
    </submittedName>
</protein>
<reference evidence="1 2" key="1">
    <citation type="submission" date="2024-11" db="EMBL/GenBank/DDBJ databases">
        <title>Chromosome-level genome assembly of the freshwater bivalve Anodonta woodiana.</title>
        <authorList>
            <person name="Chen X."/>
        </authorList>
    </citation>
    <scope>NUCLEOTIDE SEQUENCE [LARGE SCALE GENOMIC DNA]</scope>
    <source>
        <strain evidence="1">MN2024</strain>
        <tissue evidence="1">Gills</tissue>
    </source>
</reference>
<sequence>MTAASKITEDIHQYFRIRRIETEEDSFLEYNYKDGTLFLDMQRIQRGNIPGVSTILITLKVRDSEILQKIYSINREGCKGYLTRPRGNSPALPY</sequence>
<name>A0ABD3X1J0_SINWO</name>
<comment type="caution">
    <text evidence="1">The sequence shown here is derived from an EMBL/GenBank/DDBJ whole genome shotgun (WGS) entry which is preliminary data.</text>
</comment>
<proteinExistence type="predicted"/>
<gene>
    <name evidence="1" type="ORF">ACJMK2_032383</name>
</gene>